<dbReference type="AlphaFoldDB" id="A0A643FXP9"/>
<protein>
    <submittedName>
        <fullName evidence="1">Uncharacterized protein</fullName>
    </submittedName>
</protein>
<evidence type="ECO:0000313" key="1">
    <source>
        <dbReference type="EMBL" id="QOT79899.1"/>
    </source>
</evidence>
<reference evidence="1 2" key="1">
    <citation type="submission" date="2020-10" db="EMBL/GenBank/DDBJ databases">
        <title>Complete genome sequence of Cupriavidus basilensis CCUG 49340T.</title>
        <authorList>
            <person name="Salva-Serra F."/>
            <person name="Donoso R.A."/>
            <person name="Cho K.H."/>
            <person name="Yoo J.A."/>
            <person name="Lee K."/>
            <person name="Yoon S.-H."/>
            <person name="Perez-Pantoja D."/>
            <person name="Moore E.R.B."/>
        </authorList>
    </citation>
    <scope>NUCLEOTIDE SEQUENCE [LARGE SCALE GENOMIC DNA]</scope>
    <source>
        <strain evidence="2">CCUG 49340</strain>
    </source>
</reference>
<sequence length="201" mass="22193">MSHDVKRLNDFGGGVHAVGTLDFLMRFWRKSDLPAGPPPHAGALTCPVADSCWERLPQDFAPATIRFDREQVGTHPIISTKLSLGELEIVWLADAQDPDVWMAIDFWKRMKVVPIVLGVGEHGEECYRFFLPTMPADVHVTDEPEAATDGCGDAEPWTSMIAFCEAHGAAFPLVSTRVPLLPRPAGFKAIKYLLCHRDSAN</sequence>
<proteinExistence type="predicted"/>
<dbReference type="EMBL" id="CP062804">
    <property type="protein sequence ID" value="QOT79899.1"/>
    <property type="molecule type" value="Genomic_DNA"/>
</dbReference>
<accession>A0A643FXP9</accession>
<organism evidence="1 2">
    <name type="scientific">Cupriavidus basilensis</name>
    <dbReference type="NCBI Taxonomy" id="68895"/>
    <lineage>
        <taxon>Bacteria</taxon>
        <taxon>Pseudomonadati</taxon>
        <taxon>Pseudomonadota</taxon>
        <taxon>Betaproteobacteria</taxon>
        <taxon>Burkholderiales</taxon>
        <taxon>Burkholderiaceae</taxon>
        <taxon>Cupriavidus</taxon>
    </lineage>
</organism>
<evidence type="ECO:0000313" key="2">
    <source>
        <dbReference type="Proteomes" id="UP000397656"/>
    </source>
</evidence>
<dbReference type="GeneID" id="98406216"/>
<dbReference type="Proteomes" id="UP000397656">
    <property type="component" value="Chromosome 2"/>
</dbReference>
<gene>
    <name evidence="1" type="ORF">F7R26_035175</name>
</gene>
<dbReference type="RefSeq" id="WP_150985155.1">
    <property type="nucleotide sequence ID" value="NZ_CP062804.1"/>
</dbReference>
<name>A0A643FXP9_9BURK</name>